<evidence type="ECO:0000313" key="2">
    <source>
        <dbReference type="Proteomes" id="UP000290289"/>
    </source>
</evidence>
<protein>
    <submittedName>
        <fullName evidence="1">Uncharacterized protein</fullName>
    </submittedName>
</protein>
<proteinExistence type="predicted"/>
<accession>A0A498KFM6</accession>
<gene>
    <name evidence="1" type="ORF">DVH24_038839</name>
</gene>
<sequence>MSLRINKDVGKSQEMVIFSGLNLFTFFFHYTTPYGFITFQVSASTTRFGVQVDFSGRDVSVWYQNHSTVWCEYADEDVWPLRRNSKVKQVWARAIPG</sequence>
<name>A0A498KFM6_MALDO</name>
<evidence type="ECO:0000313" key="1">
    <source>
        <dbReference type="EMBL" id="RXI04565.1"/>
    </source>
</evidence>
<dbReference type="Proteomes" id="UP000290289">
    <property type="component" value="Chromosome 3"/>
</dbReference>
<keyword evidence="2" id="KW-1185">Reference proteome</keyword>
<reference evidence="1 2" key="1">
    <citation type="submission" date="2018-10" db="EMBL/GenBank/DDBJ databases">
        <title>A high-quality apple genome assembly.</title>
        <authorList>
            <person name="Hu J."/>
        </authorList>
    </citation>
    <scope>NUCLEOTIDE SEQUENCE [LARGE SCALE GENOMIC DNA]</scope>
    <source>
        <strain evidence="2">cv. HFTH1</strain>
        <tissue evidence="1">Young leaf</tissue>
    </source>
</reference>
<comment type="caution">
    <text evidence="1">The sequence shown here is derived from an EMBL/GenBank/DDBJ whole genome shotgun (WGS) entry which is preliminary data.</text>
</comment>
<organism evidence="1 2">
    <name type="scientific">Malus domestica</name>
    <name type="common">Apple</name>
    <name type="synonym">Pyrus malus</name>
    <dbReference type="NCBI Taxonomy" id="3750"/>
    <lineage>
        <taxon>Eukaryota</taxon>
        <taxon>Viridiplantae</taxon>
        <taxon>Streptophyta</taxon>
        <taxon>Embryophyta</taxon>
        <taxon>Tracheophyta</taxon>
        <taxon>Spermatophyta</taxon>
        <taxon>Magnoliopsida</taxon>
        <taxon>eudicotyledons</taxon>
        <taxon>Gunneridae</taxon>
        <taxon>Pentapetalae</taxon>
        <taxon>rosids</taxon>
        <taxon>fabids</taxon>
        <taxon>Rosales</taxon>
        <taxon>Rosaceae</taxon>
        <taxon>Amygdaloideae</taxon>
        <taxon>Maleae</taxon>
        <taxon>Malus</taxon>
    </lineage>
</organism>
<dbReference type="EMBL" id="RDQH01000329">
    <property type="protein sequence ID" value="RXI04565.1"/>
    <property type="molecule type" value="Genomic_DNA"/>
</dbReference>
<dbReference type="AlphaFoldDB" id="A0A498KFM6"/>